<sequence>MTIASPCIRHCCLDENDVCLGCRRTLEEILAWHHMTHEQKMKIIKQLAERASQSK</sequence>
<comment type="caution">
    <text evidence="1">The sequence shown here is derived from an EMBL/GenBank/DDBJ whole genome shotgun (WGS) entry which is preliminary data.</text>
</comment>
<evidence type="ECO:0000313" key="2">
    <source>
        <dbReference type="Proteomes" id="UP001139333"/>
    </source>
</evidence>
<dbReference type="InterPro" id="IPR010710">
    <property type="entry name" value="DUF1289"/>
</dbReference>
<dbReference type="RefSeq" id="WP_248995758.1">
    <property type="nucleotide sequence ID" value="NZ_JAKIKP010000006.1"/>
</dbReference>
<keyword evidence="2" id="KW-1185">Reference proteome</keyword>
<name>A0A9X1ZIQ0_9GAMM</name>
<organism evidence="1 2">
    <name type="scientific">Shewanella gaetbuli</name>
    <dbReference type="NCBI Taxonomy" id="220752"/>
    <lineage>
        <taxon>Bacteria</taxon>
        <taxon>Pseudomonadati</taxon>
        <taxon>Pseudomonadota</taxon>
        <taxon>Gammaproteobacteria</taxon>
        <taxon>Alteromonadales</taxon>
        <taxon>Shewanellaceae</taxon>
        <taxon>Shewanella</taxon>
    </lineage>
</organism>
<reference evidence="1" key="1">
    <citation type="submission" date="2022-01" db="EMBL/GenBank/DDBJ databases">
        <title>Whole genome-based taxonomy of the Shewanellaceae.</title>
        <authorList>
            <person name="Martin-Rodriguez A.J."/>
        </authorList>
    </citation>
    <scope>NUCLEOTIDE SEQUENCE</scope>
    <source>
        <strain evidence="1">DSM 16422</strain>
    </source>
</reference>
<dbReference type="PANTHER" id="PTHR35175">
    <property type="entry name" value="DUF1289 DOMAIN-CONTAINING PROTEIN"/>
    <property type="match status" value="1"/>
</dbReference>
<dbReference type="Proteomes" id="UP001139333">
    <property type="component" value="Unassembled WGS sequence"/>
</dbReference>
<proteinExistence type="predicted"/>
<evidence type="ECO:0000313" key="1">
    <source>
        <dbReference type="EMBL" id="MCL1143079.1"/>
    </source>
</evidence>
<dbReference type="EMBL" id="JAKIKP010000006">
    <property type="protein sequence ID" value="MCL1143079.1"/>
    <property type="molecule type" value="Genomic_DNA"/>
</dbReference>
<dbReference type="PANTHER" id="PTHR35175:SF2">
    <property type="entry name" value="DUF1289 DOMAIN-CONTAINING PROTEIN"/>
    <property type="match status" value="1"/>
</dbReference>
<accession>A0A9X1ZIQ0</accession>
<gene>
    <name evidence="1" type="ORF">L2672_10265</name>
</gene>
<protein>
    <submittedName>
        <fullName evidence="1">DUF1289 domain-containing protein</fullName>
    </submittedName>
</protein>
<dbReference type="Pfam" id="PF06945">
    <property type="entry name" value="DUF1289"/>
    <property type="match status" value="1"/>
</dbReference>
<dbReference type="AlphaFoldDB" id="A0A9X1ZIQ0"/>